<evidence type="ECO:0000256" key="7">
    <source>
        <dbReference type="ARBA" id="ARBA00023242"/>
    </source>
</evidence>
<feature type="compositionally biased region" description="Basic and acidic residues" evidence="8">
    <location>
        <begin position="707"/>
        <end position="733"/>
    </location>
</feature>
<dbReference type="PANTHER" id="PTHR34403">
    <property type="entry name" value="TOL-PAL SYSTEM PROTEIN TOLA"/>
    <property type="match status" value="1"/>
</dbReference>
<feature type="region of interest" description="Disordered" evidence="8">
    <location>
        <begin position="1"/>
        <end position="101"/>
    </location>
</feature>
<evidence type="ECO:0000256" key="8">
    <source>
        <dbReference type="SAM" id="MobiDB-lite"/>
    </source>
</evidence>
<evidence type="ECO:0000256" key="5">
    <source>
        <dbReference type="ARBA" id="ARBA00023015"/>
    </source>
</evidence>
<feature type="region of interest" description="Disordered" evidence="8">
    <location>
        <begin position="675"/>
        <end position="818"/>
    </location>
</feature>
<dbReference type="InterPro" id="IPR028020">
    <property type="entry name" value="ASX_DEUBAD_dom"/>
</dbReference>
<feature type="domain" description="DEUBAD" evidence="9">
    <location>
        <begin position="567"/>
        <end position="679"/>
    </location>
</feature>
<protein>
    <recommendedName>
        <fullName evidence="9">DEUBAD domain-containing protein</fullName>
    </recommendedName>
</protein>
<dbReference type="Pfam" id="PF13919">
    <property type="entry name" value="ASXH"/>
    <property type="match status" value="1"/>
</dbReference>
<evidence type="ECO:0000313" key="11">
    <source>
        <dbReference type="Proteomes" id="UP001642464"/>
    </source>
</evidence>
<feature type="compositionally biased region" description="Polar residues" evidence="8">
    <location>
        <begin position="537"/>
        <end position="548"/>
    </location>
</feature>
<feature type="compositionally biased region" description="Basic and acidic residues" evidence="8">
    <location>
        <begin position="799"/>
        <end position="818"/>
    </location>
</feature>
<feature type="compositionally biased region" description="Basic and acidic residues" evidence="8">
    <location>
        <begin position="521"/>
        <end position="531"/>
    </location>
</feature>
<evidence type="ECO:0000256" key="3">
    <source>
        <dbReference type="ARBA" id="ARBA00022771"/>
    </source>
</evidence>
<accession>A0ABP0IIA8</accession>
<feature type="compositionally biased region" description="Basic and acidic residues" evidence="8">
    <location>
        <begin position="43"/>
        <end position="56"/>
    </location>
</feature>
<evidence type="ECO:0000259" key="9">
    <source>
        <dbReference type="PROSITE" id="PS51916"/>
    </source>
</evidence>
<gene>
    <name evidence="10" type="ORF">SCF082_LOCUS7302</name>
</gene>
<evidence type="ECO:0000256" key="6">
    <source>
        <dbReference type="ARBA" id="ARBA00023163"/>
    </source>
</evidence>
<dbReference type="Proteomes" id="UP001642464">
    <property type="component" value="Unassembled WGS sequence"/>
</dbReference>
<dbReference type="InterPro" id="IPR050972">
    <property type="entry name" value="SDr-like"/>
</dbReference>
<feature type="compositionally biased region" description="Polar residues" evidence="8">
    <location>
        <begin position="314"/>
        <end position="330"/>
    </location>
</feature>
<evidence type="ECO:0000256" key="4">
    <source>
        <dbReference type="ARBA" id="ARBA00022833"/>
    </source>
</evidence>
<comment type="subcellular location">
    <subcellularLocation>
        <location evidence="1">Nucleus</location>
    </subcellularLocation>
</comment>
<keyword evidence="11" id="KW-1185">Reference proteome</keyword>
<feature type="region of interest" description="Disordered" evidence="8">
    <location>
        <begin position="500"/>
        <end position="550"/>
    </location>
</feature>
<feature type="compositionally biased region" description="Polar residues" evidence="8">
    <location>
        <begin position="675"/>
        <end position="685"/>
    </location>
</feature>
<evidence type="ECO:0000256" key="1">
    <source>
        <dbReference type="ARBA" id="ARBA00004123"/>
    </source>
</evidence>
<dbReference type="InterPro" id="IPR044867">
    <property type="entry name" value="DEUBAD_dom"/>
</dbReference>
<keyword evidence="6" id="KW-0804">Transcription</keyword>
<dbReference type="PANTHER" id="PTHR34403:SF8">
    <property type="entry name" value="TOL-PAL SYSTEM PROTEIN TOLA"/>
    <property type="match status" value="1"/>
</dbReference>
<proteinExistence type="predicted"/>
<reference evidence="10 11" key="1">
    <citation type="submission" date="2024-02" db="EMBL/GenBank/DDBJ databases">
        <authorList>
            <person name="Chen Y."/>
            <person name="Shah S."/>
            <person name="Dougan E. K."/>
            <person name="Thang M."/>
            <person name="Chan C."/>
        </authorList>
    </citation>
    <scope>NUCLEOTIDE SEQUENCE [LARGE SCALE GENOMIC DNA]</scope>
</reference>
<keyword evidence="2" id="KW-0479">Metal-binding</keyword>
<sequence>MDALPGLSNPSPVGEMPAGSKADEGGPTVDEASAAVPQGSTGESKDTGSPEREKEASLTTPTATRRTRRASTAKSTSARAASRTRSKGTGPRKKPKTAKKVRAAFPYSEAAAKVALDGFSHSTSRDVILLNTTPGLPYKKKYQYVSILDLAKVLKANKALQVWVGQEGTPQKDLEKIWSRMGKYAGWTVEQLNECKEIVRLVTRRGTRDEGMGRDPQARYLGARLAARFQFRVGTDEELAKYSLPPVSWSNRTGGVKRGKRPAAASSNSASSKKMKKGRKSPAAPAESPEKTSPRGSPKSPQERLGPGPGRTASPVQPASPERQTSTIAEPSSFKGDEDLCYFKNAPEGFLDEAIAAVVEQKSASLPLQRIIKVGYDRHMPLQKSQDMFDKTMAALGNEAQVFVGQGLRTKTFRVSCRLGALLAVPLRSLRTCELQMPLFRIKGASSEEAETFVQVKFALPMLCQFTELRAPTLREIESSDLVDFLSQYCSEKSIKKNKNKKKVREEVKKKKKKKRKAAVHKQDNDKEGDKGGSSFIEGSSSRKTNPTRAERLVERKMKMETILTSRHSALAEVNLREIVNLDVFMSRLSFEHRAALYDMLPEIDRTPKGIVNLFNNNPHLQSCLRIFKEALQSDILDPDYQARLAKRHENRKRREEKKLGLAQQASAAEFAVSGSSASCSTNSVPAVGASEPATASMVDPSGQARVESDVKPDAEPDAKLGKELETKPDAKPNKKPNANPEGKPDSEPDAKPLTEPEAKPDDHLEGKPETKHETISKPKSRQAQHRHEDPAPEATPEQLERWRELDKQVQEYVAEKT</sequence>
<feature type="compositionally biased region" description="Basic residues" evidence="8">
    <location>
        <begin position="82"/>
        <end position="101"/>
    </location>
</feature>
<feature type="region of interest" description="Disordered" evidence="8">
    <location>
        <begin position="245"/>
        <end position="333"/>
    </location>
</feature>
<keyword evidence="3" id="KW-0863">Zinc-finger</keyword>
<keyword evidence="5" id="KW-0805">Transcription regulation</keyword>
<dbReference type="EMBL" id="CAXAMM010004086">
    <property type="protein sequence ID" value="CAK9002341.1"/>
    <property type="molecule type" value="Genomic_DNA"/>
</dbReference>
<organism evidence="10 11">
    <name type="scientific">Durusdinium trenchii</name>
    <dbReference type="NCBI Taxonomy" id="1381693"/>
    <lineage>
        <taxon>Eukaryota</taxon>
        <taxon>Sar</taxon>
        <taxon>Alveolata</taxon>
        <taxon>Dinophyceae</taxon>
        <taxon>Suessiales</taxon>
        <taxon>Symbiodiniaceae</taxon>
        <taxon>Durusdinium</taxon>
    </lineage>
</organism>
<evidence type="ECO:0000313" key="10">
    <source>
        <dbReference type="EMBL" id="CAK9002341.1"/>
    </source>
</evidence>
<keyword evidence="7" id="KW-0539">Nucleus</keyword>
<dbReference type="PROSITE" id="PS51916">
    <property type="entry name" value="DEUBAD"/>
    <property type="match status" value="1"/>
</dbReference>
<feature type="compositionally biased region" description="Low complexity" evidence="8">
    <location>
        <begin position="263"/>
        <end position="272"/>
    </location>
</feature>
<keyword evidence="4" id="KW-0862">Zinc</keyword>
<feature type="compositionally biased region" description="Basic and acidic residues" evidence="8">
    <location>
        <begin position="743"/>
        <end position="777"/>
    </location>
</feature>
<feature type="compositionally biased region" description="Low complexity" evidence="8">
    <location>
        <begin position="72"/>
        <end position="81"/>
    </location>
</feature>
<evidence type="ECO:0000256" key="2">
    <source>
        <dbReference type="ARBA" id="ARBA00022723"/>
    </source>
</evidence>
<comment type="caution">
    <text evidence="10">The sequence shown here is derived from an EMBL/GenBank/DDBJ whole genome shotgun (WGS) entry which is preliminary data.</text>
</comment>
<name>A0ABP0IIA8_9DINO</name>
<feature type="compositionally biased region" description="Basic residues" evidence="8">
    <location>
        <begin position="510"/>
        <end position="520"/>
    </location>
</feature>